<reference evidence="1" key="1">
    <citation type="submission" date="2021-06" db="EMBL/GenBank/DDBJ databases">
        <authorList>
            <person name="Kallberg Y."/>
            <person name="Tangrot J."/>
            <person name="Rosling A."/>
        </authorList>
    </citation>
    <scope>NUCLEOTIDE SEQUENCE</scope>
    <source>
        <strain evidence="1">IL203A</strain>
    </source>
</reference>
<feature type="non-terminal residue" evidence="1">
    <location>
        <position position="1"/>
    </location>
</feature>
<feature type="non-terminal residue" evidence="1">
    <location>
        <position position="217"/>
    </location>
</feature>
<keyword evidence="2" id="KW-1185">Reference proteome</keyword>
<organism evidence="1 2">
    <name type="scientific">Dentiscutata heterogama</name>
    <dbReference type="NCBI Taxonomy" id="1316150"/>
    <lineage>
        <taxon>Eukaryota</taxon>
        <taxon>Fungi</taxon>
        <taxon>Fungi incertae sedis</taxon>
        <taxon>Mucoromycota</taxon>
        <taxon>Glomeromycotina</taxon>
        <taxon>Glomeromycetes</taxon>
        <taxon>Diversisporales</taxon>
        <taxon>Gigasporaceae</taxon>
        <taxon>Dentiscutata</taxon>
    </lineage>
</organism>
<comment type="caution">
    <text evidence="1">The sequence shown here is derived from an EMBL/GenBank/DDBJ whole genome shotgun (WGS) entry which is preliminary data.</text>
</comment>
<dbReference type="EMBL" id="CAJVPU010048605">
    <property type="protein sequence ID" value="CAG8755923.1"/>
    <property type="molecule type" value="Genomic_DNA"/>
</dbReference>
<name>A0ACA9QRK1_9GLOM</name>
<proteinExistence type="predicted"/>
<gene>
    <name evidence="1" type="ORF">DHETER_LOCUS14948</name>
</gene>
<evidence type="ECO:0000313" key="2">
    <source>
        <dbReference type="Proteomes" id="UP000789702"/>
    </source>
</evidence>
<protein>
    <submittedName>
        <fullName evidence="1">17103_t:CDS:1</fullName>
    </submittedName>
</protein>
<evidence type="ECO:0000313" key="1">
    <source>
        <dbReference type="EMBL" id="CAG8755923.1"/>
    </source>
</evidence>
<dbReference type="Proteomes" id="UP000789702">
    <property type="component" value="Unassembled WGS sequence"/>
</dbReference>
<sequence length="217" mass="24992">IITTPTTPSCPICLQKPTAARVTKCGHTYCLSCILHYLMLIDEKDRPNKKWRKCPICWDAVYAKDLKSVRFWSVRNIGKTEDGEAVKGGEMITMRLIQRNANSTIALPRSSTWILRDDALSSSSAPWHFIPDVLIFSKLMLASLDYMKKEYNRDLEDLQSALQDVKNWNSDDEIPFIEMAIVNVKEHLENFQKLSSDDVIQAEWRARELINNVESNR</sequence>
<accession>A0ACA9QRK1</accession>